<dbReference type="PANTHER" id="PTHR33227">
    <property type="entry name" value="STIGMA-SPECIFIC STIG1-LIKE PROTEIN 3"/>
    <property type="match status" value="1"/>
</dbReference>
<comment type="similarity">
    <text evidence="1">Belongs to the STIG1 family.</text>
</comment>
<keyword evidence="4" id="KW-1185">Reference proteome</keyword>
<dbReference type="Pfam" id="PF04885">
    <property type="entry name" value="Stig1"/>
    <property type="match status" value="1"/>
</dbReference>
<evidence type="ECO:0000313" key="3">
    <source>
        <dbReference type="EMBL" id="RXI03461.1"/>
    </source>
</evidence>
<reference evidence="3 4" key="1">
    <citation type="submission" date="2018-10" db="EMBL/GenBank/DDBJ databases">
        <title>A high-quality apple genome assembly.</title>
        <authorList>
            <person name="Hu J."/>
        </authorList>
    </citation>
    <scope>NUCLEOTIDE SEQUENCE [LARGE SCALE GENOMIC DNA]</scope>
    <source>
        <strain evidence="4">cv. HFTH1</strain>
        <tissue evidence="3">Young leaf</tissue>
    </source>
</reference>
<keyword evidence="2" id="KW-0732">Signal</keyword>
<evidence type="ECO:0008006" key="5">
    <source>
        <dbReference type="Google" id="ProtNLM"/>
    </source>
</evidence>
<dbReference type="EMBL" id="RDQH01000329">
    <property type="protein sequence ID" value="RXI03461.1"/>
    <property type="molecule type" value="Genomic_DNA"/>
</dbReference>
<accession>A0A498K7H4</accession>
<dbReference type="InterPro" id="IPR006969">
    <property type="entry name" value="Stig-like"/>
</dbReference>
<comment type="caution">
    <text evidence="3">The sequence shown here is derived from an EMBL/GenBank/DDBJ whole genome shotgun (WGS) entry which is preliminary data.</text>
</comment>
<sequence length="164" mass="18429">MGVIKIILVIATTMALSITLMTVKRVGYGEAEQEGKTPFTDLWKEQPEVDENTLLLPSKRVSRFLAENDLVDRNPRAADHCHKDNEVCAYTPPGYKNSTCCNNKCLDLSEDKNNCGACRKKCKYTESCCRGECVNTNYDKRHCGQCNSPCKFGQYCVYGLCNYA</sequence>
<dbReference type="STRING" id="3750.A0A498K7H4"/>
<evidence type="ECO:0000313" key="4">
    <source>
        <dbReference type="Proteomes" id="UP000290289"/>
    </source>
</evidence>
<gene>
    <name evidence="3" type="ORF">DVH24_004113</name>
</gene>
<organism evidence="3 4">
    <name type="scientific">Malus domestica</name>
    <name type="common">Apple</name>
    <name type="synonym">Pyrus malus</name>
    <dbReference type="NCBI Taxonomy" id="3750"/>
    <lineage>
        <taxon>Eukaryota</taxon>
        <taxon>Viridiplantae</taxon>
        <taxon>Streptophyta</taxon>
        <taxon>Embryophyta</taxon>
        <taxon>Tracheophyta</taxon>
        <taxon>Spermatophyta</taxon>
        <taxon>Magnoliopsida</taxon>
        <taxon>eudicotyledons</taxon>
        <taxon>Gunneridae</taxon>
        <taxon>Pentapetalae</taxon>
        <taxon>rosids</taxon>
        <taxon>fabids</taxon>
        <taxon>Rosales</taxon>
        <taxon>Rosaceae</taxon>
        <taxon>Amygdaloideae</taxon>
        <taxon>Maleae</taxon>
        <taxon>Malus</taxon>
    </lineage>
</organism>
<proteinExistence type="inferred from homology"/>
<protein>
    <recommendedName>
        <fullName evidence="5">Stigma-specific Stig1 family protein</fullName>
    </recommendedName>
</protein>
<dbReference type="Proteomes" id="UP000290289">
    <property type="component" value="Chromosome 3"/>
</dbReference>
<evidence type="ECO:0000256" key="2">
    <source>
        <dbReference type="ARBA" id="ARBA00022729"/>
    </source>
</evidence>
<dbReference type="AlphaFoldDB" id="A0A498K7H4"/>
<name>A0A498K7H4_MALDO</name>
<evidence type="ECO:0000256" key="1">
    <source>
        <dbReference type="ARBA" id="ARBA00006010"/>
    </source>
</evidence>
<dbReference type="PANTHER" id="PTHR33227:SF18">
    <property type="entry name" value="STIGMA-SPECIFIC STIG1-LIKE PROTEIN 3"/>
    <property type="match status" value="1"/>
</dbReference>